<dbReference type="SUPFAM" id="SSF88723">
    <property type="entry name" value="PIN domain-like"/>
    <property type="match status" value="1"/>
</dbReference>
<dbReference type="InterPro" id="IPR029060">
    <property type="entry name" value="PIN-like_dom_sf"/>
</dbReference>
<reference evidence="2 3" key="1">
    <citation type="submission" date="2018-03" db="EMBL/GenBank/DDBJ databases">
        <title>The ancient ancestry and fast evolution of plastids.</title>
        <authorList>
            <person name="Moore K.R."/>
            <person name="Magnabosco C."/>
            <person name="Momper L."/>
            <person name="Gold D.A."/>
            <person name="Bosak T."/>
            <person name="Fournier G.P."/>
        </authorList>
    </citation>
    <scope>NUCLEOTIDE SEQUENCE [LARGE SCALE GENOMIC DNA]</scope>
    <source>
        <strain evidence="2 3">CCALA 016</strain>
    </source>
</reference>
<evidence type="ECO:0000313" key="3">
    <source>
        <dbReference type="Proteomes" id="UP000239001"/>
    </source>
</evidence>
<dbReference type="InterPro" id="IPR002716">
    <property type="entry name" value="PIN_dom"/>
</dbReference>
<evidence type="ECO:0000259" key="1">
    <source>
        <dbReference type="SMART" id="SM00670"/>
    </source>
</evidence>
<sequence length="132" mass="14994">MKEVYLVDTHALVWFMTENSRLPPKAKQILSQAETGGVEILISTIVLAELTYIIKRKNIPISIDEVLNRINKGSGFNIVPFDLEVFQILLTLPDTWEIHDRIIAATANYYKAILITKDGVLKNSNLLKVVWD</sequence>
<dbReference type="SMART" id="SM00670">
    <property type="entry name" value="PINc"/>
    <property type="match status" value="1"/>
</dbReference>
<dbReference type="InterPro" id="IPR052919">
    <property type="entry name" value="TA_system_RNase"/>
</dbReference>
<dbReference type="AlphaFoldDB" id="A0A2T1LW72"/>
<dbReference type="Proteomes" id="UP000239001">
    <property type="component" value="Unassembled WGS sequence"/>
</dbReference>
<dbReference type="EMBL" id="PXOH01000015">
    <property type="protein sequence ID" value="PSF36151.1"/>
    <property type="molecule type" value="Genomic_DNA"/>
</dbReference>
<reference evidence="2 3" key="2">
    <citation type="submission" date="2018-03" db="EMBL/GenBank/DDBJ databases">
        <authorList>
            <person name="Keele B.F."/>
        </authorList>
    </citation>
    <scope>NUCLEOTIDE SEQUENCE [LARGE SCALE GENOMIC DNA]</scope>
    <source>
        <strain evidence="2 3">CCALA 016</strain>
    </source>
</reference>
<dbReference type="Gene3D" id="3.40.50.1010">
    <property type="entry name" value="5'-nuclease"/>
    <property type="match status" value="1"/>
</dbReference>
<dbReference type="Pfam" id="PF01850">
    <property type="entry name" value="PIN"/>
    <property type="match status" value="1"/>
</dbReference>
<keyword evidence="3" id="KW-1185">Reference proteome</keyword>
<gene>
    <name evidence="2" type="ORF">C7H19_14225</name>
</gene>
<name>A0A2T1LW72_9CHRO</name>
<feature type="domain" description="PIN" evidence="1">
    <location>
        <begin position="3"/>
        <end position="123"/>
    </location>
</feature>
<dbReference type="InterPro" id="IPR041705">
    <property type="entry name" value="PIN_Sll0205"/>
</dbReference>
<dbReference type="OrthoDB" id="9798990at2"/>
<proteinExistence type="predicted"/>
<dbReference type="RefSeq" id="WP_106457545.1">
    <property type="nucleotide sequence ID" value="NZ_PXOH01000015.1"/>
</dbReference>
<protein>
    <submittedName>
        <fullName evidence="2">Twitching motility protein PilT</fullName>
    </submittedName>
</protein>
<dbReference type="PANTHER" id="PTHR36173:SF1">
    <property type="entry name" value="RIBONUCLEASE VAPC22"/>
    <property type="match status" value="1"/>
</dbReference>
<organism evidence="2 3">
    <name type="scientific">Aphanothece hegewaldii CCALA 016</name>
    <dbReference type="NCBI Taxonomy" id="2107694"/>
    <lineage>
        <taxon>Bacteria</taxon>
        <taxon>Bacillati</taxon>
        <taxon>Cyanobacteriota</taxon>
        <taxon>Cyanophyceae</taxon>
        <taxon>Oscillatoriophycideae</taxon>
        <taxon>Chroococcales</taxon>
        <taxon>Aphanothecaceae</taxon>
        <taxon>Aphanothece</taxon>
    </lineage>
</organism>
<comment type="caution">
    <text evidence="2">The sequence shown here is derived from an EMBL/GenBank/DDBJ whole genome shotgun (WGS) entry which is preliminary data.</text>
</comment>
<evidence type="ECO:0000313" key="2">
    <source>
        <dbReference type="EMBL" id="PSF36151.1"/>
    </source>
</evidence>
<accession>A0A2T1LW72</accession>
<dbReference type="CDD" id="cd09872">
    <property type="entry name" value="PIN_Sll0205-like"/>
    <property type="match status" value="1"/>
</dbReference>
<dbReference type="PANTHER" id="PTHR36173">
    <property type="entry name" value="RIBONUCLEASE VAPC16-RELATED"/>
    <property type="match status" value="1"/>
</dbReference>